<dbReference type="PROSITE" id="PS50930">
    <property type="entry name" value="HTH_LYTTR"/>
    <property type="match status" value="1"/>
</dbReference>
<comment type="caution">
    <text evidence="4">The sequence shown here is derived from an EMBL/GenBank/DDBJ whole genome shotgun (WGS) entry which is preliminary data.</text>
</comment>
<reference evidence="4 5" key="1">
    <citation type="submission" date="2020-03" db="EMBL/GenBank/DDBJ databases">
        <title>Genomic Encyclopedia of Type Strains, Phase IV (KMG-IV): sequencing the most valuable type-strain genomes for metagenomic binning, comparative biology and taxonomic classification.</title>
        <authorList>
            <person name="Goeker M."/>
        </authorList>
    </citation>
    <scope>NUCLEOTIDE SEQUENCE [LARGE SCALE GENOMIC DNA]</scope>
    <source>
        <strain evidence="4 5">DSM 22753</strain>
    </source>
</reference>
<dbReference type="SMART" id="SM00448">
    <property type="entry name" value="REC"/>
    <property type="match status" value="1"/>
</dbReference>
<dbReference type="InterPro" id="IPR046947">
    <property type="entry name" value="LytR-like"/>
</dbReference>
<dbReference type="PANTHER" id="PTHR37299">
    <property type="entry name" value="TRANSCRIPTIONAL REGULATOR-RELATED"/>
    <property type="match status" value="1"/>
</dbReference>
<dbReference type="InterPro" id="IPR011006">
    <property type="entry name" value="CheY-like_superfamily"/>
</dbReference>
<evidence type="ECO:0000256" key="1">
    <source>
        <dbReference type="PROSITE-ProRule" id="PRU00169"/>
    </source>
</evidence>
<dbReference type="PROSITE" id="PS50110">
    <property type="entry name" value="RESPONSE_REGULATORY"/>
    <property type="match status" value="1"/>
</dbReference>
<dbReference type="Proteomes" id="UP000788153">
    <property type="component" value="Unassembled WGS sequence"/>
</dbReference>
<organism evidence="4 5">
    <name type="scientific">Sphingomonas japonica</name>
    <dbReference type="NCBI Taxonomy" id="511662"/>
    <lineage>
        <taxon>Bacteria</taxon>
        <taxon>Pseudomonadati</taxon>
        <taxon>Pseudomonadota</taxon>
        <taxon>Alphaproteobacteria</taxon>
        <taxon>Sphingomonadales</taxon>
        <taxon>Sphingomonadaceae</taxon>
        <taxon>Sphingomonas</taxon>
    </lineage>
</organism>
<dbReference type="RefSeq" id="WP_166745529.1">
    <property type="nucleotide sequence ID" value="NZ_BAAAEV010000001.1"/>
</dbReference>
<dbReference type="Gene3D" id="3.40.50.2300">
    <property type="match status" value="1"/>
</dbReference>
<dbReference type="Pfam" id="PF00072">
    <property type="entry name" value="Response_reg"/>
    <property type="match status" value="1"/>
</dbReference>
<evidence type="ECO:0000259" key="2">
    <source>
        <dbReference type="PROSITE" id="PS50110"/>
    </source>
</evidence>
<evidence type="ECO:0000313" key="5">
    <source>
        <dbReference type="Proteomes" id="UP000788153"/>
    </source>
</evidence>
<dbReference type="PANTHER" id="PTHR37299:SF1">
    <property type="entry name" value="STAGE 0 SPORULATION PROTEIN A HOMOLOG"/>
    <property type="match status" value="1"/>
</dbReference>
<dbReference type="Gene3D" id="2.40.50.1020">
    <property type="entry name" value="LytTr DNA-binding domain"/>
    <property type="match status" value="1"/>
</dbReference>
<keyword evidence="1" id="KW-0597">Phosphoprotein</keyword>
<gene>
    <name evidence="4" type="ORF">FHT01_002776</name>
</gene>
<keyword evidence="5" id="KW-1185">Reference proteome</keyword>
<protein>
    <submittedName>
        <fullName evidence="4">Two-component system response regulator AlgR</fullName>
    </submittedName>
</protein>
<name>A0ABX0U5U0_9SPHN</name>
<dbReference type="Pfam" id="PF04397">
    <property type="entry name" value="LytTR"/>
    <property type="match status" value="1"/>
</dbReference>
<accession>A0ABX0U5U0</accession>
<dbReference type="InterPro" id="IPR001789">
    <property type="entry name" value="Sig_transdc_resp-reg_receiver"/>
</dbReference>
<feature type="domain" description="Response regulatory" evidence="2">
    <location>
        <begin position="2"/>
        <end position="116"/>
    </location>
</feature>
<evidence type="ECO:0000313" key="4">
    <source>
        <dbReference type="EMBL" id="NIJ25234.1"/>
    </source>
</evidence>
<dbReference type="SUPFAM" id="SSF52172">
    <property type="entry name" value="CheY-like"/>
    <property type="match status" value="1"/>
</dbReference>
<feature type="modified residue" description="4-aspartylphosphate" evidence="1">
    <location>
        <position position="53"/>
    </location>
</feature>
<proteinExistence type="predicted"/>
<feature type="domain" description="HTH LytTR-type" evidence="3">
    <location>
        <begin position="140"/>
        <end position="243"/>
    </location>
</feature>
<evidence type="ECO:0000259" key="3">
    <source>
        <dbReference type="PROSITE" id="PS50930"/>
    </source>
</evidence>
<dbReference type="InterPro" id="IPR007492">
    <property type="entry name" value="LytTR_DNA-bd_dom"/>
</dbReference>
<dbReference type="SMART" id="SM00850">
    <property type="entry name" value="LytTR"/>
    <property type="match status" value="1"/>
</dbReference>
<dbReference type="EMBL" id="JAASQP010000001">
    <property type="protein sequence ID" value="NIJ25234.1"/>
    <property type="molecule type" value="Genomic_DNA"/>
</dbReference>
<sequence>MRTLIVDDEPAAIRRLVRLCEKMPSIEVAATANDGGKALAMLNRLCVDLILLDIEMPGLSGLAMAERLVGRMPAPAIVFVTAYEQFALQAFAVDAVGYLLKPVDPAQLRATIERIERRLAPTLREPTSMASARPVAAAIFWVPFRGTLLRLEGKDIDRITSEDDYARLHCGDKSYLVAERLYAIEQRLGGDCFVRVHRSTLVNSDRVEALENDAGTWSVRLSSGERLAIGRSFLPAVRSRLGITI</sequence>